<name>A0A9N9P7T4_9GLOM</name>
<proteinExistence type="predicted"/>
<dbReference type="Proteomes" id="UP000789405">
    <property type="component" value="Unassembled WGS sequence"/>
</dbReference>
<accession>A0A9N9P7T4</accession>
<reference evidence="2" key="1">
    <citation type="submission" date="2021-06" db="EMBL/GenBank/DDBJ databases">
        <authorList>
            <person name="Kallberg Y."/>
            <person name="Tangrot J."/>
            <person name="Rosling A."/>
        </authorList>
    </citation>
    <scope>NUCLEOTIDE SEQUENCE</scope>
    <source>
        <strain evidence="2">MA453B</strain>
    </source>
</reference>
<keyword evidence="3" id="KW-1185">Reference proteome</keyword>
<feature type="non-terminal residue" evidence="2">
    <location>
        <position position="49"/>
    </location>
</feature>
<protein>
    <submittedName>
        <fullName evidence="2">12908_t:CDS:1</fullName>
    </submittedName>
</protein>
<feature type="compositionally biased region" description="Polar residues" evidence="1">
    <location>
        <begin position="15"/>
        <end position="49"/>
    </location>
</feature>
<comment type="caution">
    <text evidence="2">The sequence shown here is derived from an EMBL/GenBank/DDBJ whole genome shotgun (WGS) entry which is preliminary data.</text>
</comment>
<sequence length="49" mass="5434">VKKHGYPPTKHIKSSAKNDSHYSGTKTSISAINPNNSNLYICNTNMQSR</sequence>
<feature type="non-terminal residue" evidence="2">
    <location>
        <position position="1"/>
    </location>
</feature>
<dbReference type="EMBL" id="CAJVPY010032775">
    <property type="protein sequence ID" value="CAG8798148.1"/>
    <property type="molecule type" value="Genomic_DNA"/>
</dbReference>
<gene>
    <name evidence="2" type="ORF">DERYTH_LOCUS22816</name>
</gene>
<evidence type="ECO:0000256" key="1">
    <source>
        <dbReference type="SAM" id="MobiDB-lite"/>
    </source>
</evidence>
<dbReference type="AlphaFoldDB" id="A0A9N9P7T4"/>
<evidence type="ECO:0000313" key="3">
    <source>
        <dbReference type="Proteomes" id="UP000789405"/>
    </source>
</evidence>
<feature type="region of interest" description="Disordered" evidence="1">
    <location>
        <begin position="1"/>
        <end position="49"/>
    </location>
</feature>
<evidence type="ECO:0000313" key="2">
    <source>
        <dbReference type="EMBL" id="CAG8798148.1"/>
    </source>
</evidence>
<feature type="compositionally biased region" description="Basic residues" evidence="1">
    <location>
        <begin position="1"/>
        <end position="14"/>
    </location>
</feature>
<organism evidence="2 3">
    <name type="scientific">Dentiscutata erythropus</name>
    <dbReference type="NCBI Taxonomy" id="1348616"/>
    <lineage>
        <taxon>Eukaryota</taxon>
        <taxon>Fungi</taxon>
        <taxon>Fungi incertae sedis</taxon>
        <taxon>Mucoromycota</taxon>
        <taxon>Glomeromycotina</taxon>
        <taxon>Glomeromycetes</taxon>
        <taxon>Diversisporales</taxon>
        <taxon>Gigasporaceae</taxon>
        <taxon>Dentiscutata</taxon>
    </lineage>
</organism>